<sequence>MGVVVLFNLGFGIYSLLFLALLWWKVRSLNRINRQHLITYQKCQETENQFRSAFMHSPVASMLHTADGKVLQINHAWTAITGYQIEEISTIADWVKLAITQNEHQKTSEKSFQQNSCKDCQLSAKICPEQTFAQELIIRTKSGEKRIWQLFTTCLSNHSSQQMFVSTAIDITDNKMTLFVYRDYTGEMLNFAAVAVNNNQNKKAEAELKQAKAELEILALNQRWQLELNERQRTELAIKQSEFHFQELADNLNEVLFIESYDLSQTLYVSPAYEKIWGRTCDSLYAKPQSWLESIYPEDINRVKNSFDLMKRGFSSQKEYRIVRTDGSIRWILAKSFPIYDDRGNLLRHVGLAEDLTDRKQVETILTQQAQKEQALYRVVRIIRNSLDLNIIFDVASREIAQLLAVETANIIQYLRLFKVWRCVSEYHQNPTNSTILHQEIPEINSNIVQQLHQFKIVQITNPSDSKDEMVSQYSQTYPGAWLLVPLHFDNRLWGILSLISKTNSPWQQQDIELACAVTDQLAIAIYQSELYQKLQAANQELKRLATIDGLTQLANRRYFDQYLQVEWRRNRREKTPLALILLDVDYFKFYNDTYGHIAGDDCLKKIALTIKKLVRRPGDLVARYGGEEFAIILPQTDINGAMKIAEIINQKIKQLAILHRNSEVSQYVTVSLGISCMIPNLQTSYLELLTLADQALYHAKEQGRDRLVCA</sequence>
<dbReference type="Pfam" id="PF08447">
    <property type="entry name" value="PAS_3"/>
    <property type="match status" value="1"/>
</dbReference>
<dbReference type="PROSITE" id="PS50112">
    <property type="entry name" value="PAS"/>
    <property type="match status" value="1"/>
</dbReference>
<dbReference type="SMART" id="SM00086">
    <property type="entry name" value="PAC"/>
    <property type="match status" value="2"/>
</dbReference>
<dbReference type="PANTHER" id="PTHR45138:SF9">
    <property type="entry name" value="DIGUANYLATE CYCLASE DGCM-RELATED"/>
    <property type="match status" value="1"/>
</dbReference>
<dbReference type="InterPro" id="IPR043128">
    <property type="entry name" value="Rev_trsase/Diguanyl_cyclase"/>
</dbReference>
<dbReference type="Pfam" id="PF00990">
    <property type="entry name" value="GGDEF"/>
    <property type="match status" value="1"/>
</dbReference>
<dbReference type="NCBIfam" id="TIGR00229">
    <property type="entry name" value="sensory_box"/>
    <property type="match status" value="2"/>
</dbReference>
<dbReference type="InterPro" id="IPR003018">
    <property type="entry name" value="GAF"/>
</dbReference>
<dbReference type="Pfam" id="PF01590">
    <property type="entry name" value="GAF"/>
    <property type="match status" value="1"/>
</dbReference>
<dbReference type="InterPro" id="IPR029016">
    <property type="entry name" value="GAF-like_dom_sf"/>
</dbReference>
<dbReference type="SMART" id="SM00267">
    <property type="entry name" value="GGDEF"/>
    <property type="match status" value="1"/>
</dbReference>
<evidence type="ECO:0000313" key="7">
    <source>
        <dbReference type="Proteomes" id="UP001576776"/>
    </source>
</evidence>
<keyword evidence="2" id="KW-0472">Membrane</keyword>
<dbReference type="RefSeq" id="WP_413260023.1">
    <property type="nucleotide sequence ID" value="NZ_JBHFNS010000090.1"/>
</dbReference>
<keyword evidence="2" id="KW-0812">Transmembrane</keyword>
<dbReference type="SUPFAM" id="SSF55781">
    <property type="entry name" value="GAF domain-like"/>
    <property type="match status" value="1"/>
</dbReference>
<dbReference type="PROSITE" id="PS50113">
    <property type="entry name" value="PAC"/>
    <property type="match status" value="1"/>
</dbReference>
<feature type="domain" description="PAC" evidence="4">
    <location>
        <begin position="316"/>
        <end position="368"/>
    </location>
</feature>
<evidence type="ECO:0000313" key="6">
    <source>
        <dbReference type="EMBL" id="MFB2938541.1"/>
    </source>
</evidence>
<organism evidence="6 7">
    <name type="scientific">Floridaenema fluviatile BLCC-F154</name>
    <dbReference type="NCBI Taxonomy" id="3153640"/>
    <lineage>
        <taxon>Bacteria</taxon>
        <taxon>Bacillati</taxon>
        <taxon>Cyanobacteriota</taxon>
        <taxon>Cyanophyceae</taxon>
        <taxon>Oscillatoriophycideae</taxon>
        <taxon>Aerosakkonematales</taxon>
        <taxon>Aerosakkonemataceae</taxon>
        <taxon>Floridanema</taxon>
        <taxon>Floridanema fluviatile</taxon>
    </lineage>
</organism>
<evidence type="ECO:0000259" key="4">
    <source>
        <dbReference type="PROSITE" id="PS50113"/>
    </source>
</evidence>
<proteinExistence type="predicted"/>
<dbReference type="InterPro" id="IPR000014">
    <property type="entry name" value="PAS"/>
</dbReference>
<dbReference type="PROSITE" id="PS50887">
    <property type="entry name" value="GGDEF"/>
    <property type="match status" value="1"/>
</dbReference>
<dbReference type="SMART" id="SM00065">
    <property type="entry name" value="GAF"/>
    <property type="match status" value="1"/>
</dbReference>
<evidence type="ECO:0000256" key="2">
    <source>
        <dbReference type="SAM" id="Phobius"/>
    </source>
</evidence>
<dbReference type="Gene3D" id="3.30.450.20">
    <property type="entry name" value="PAS domain"/>
    <property type="match status" value="2"/>
</dbReference>
<evidence type="ECO:0000256" key="1">
    <source>
        <dbReference type="SAM" id="Coils"/>
    </source>
</evidence>
<evidence type="ECO:0000259" key="3">
    <source>
        <dbReference type="PROSITE" id="PS50112"/>
    </source>
</evidence>
<name>A0ABV4YI80_9CYAN</name>
<keyword evidence="7" id="KW-1185">Reference proteome</keyword>
<feature type="transmembrane region" description="Helical" evidence="2">
    <location>
        <begin position="6"/>
        <end position="24"/>
    </location>
</feature>
<comment type="caution">
    <text evidence="6">The sequence shown here is derived from an EMBL/GenBank/DDBJ whole genome shotgun (WGS) entry which is preliminary data.</text>
</comment>
<dbReference type="Pfam" id="PF13426">
    <property type="entry name" value="PAS_9"/>
    <property type="match status" value="1"/>
</dbReference>
<dbReference type="InterPro" id="IPR000700">
    <property type="entry name" value="PAS-assoc_C"/>
</dbReference>
<dbReference type="Proteomes" id="UP001576776">
    <property type="component" value="Unassembled WGS sequence"/>
</dbReference>
<keyword evidence="2" id="KW-1133">Transmembrane helix</keyword>
<dbReference type="NCBIfam" id="TIGR00254">
    <property type="entry name" value="GGDEF"/>
    <property type="match status" value="1"/>
</dbReference>
<dbReference type="SUPFAM" id="SSF55073">
    <property type="entry name" value="Nucleotide cyclase"/>
    <property type="match status" value="1"/>
</dbReference>
<feature type="domain" description="GGDEF" evidence="5">
    <location>
        <begin position="576"/>
        <end position="711"/>
    </location>
</feature>
<dbReference type="EMBL" id="JBHFNS010000090">
    <property type="protein sequence ID" value="MFB2938541.1"/>
    <property type="molecule type" value="Genomic_DNA"/>
</dbReference>
<dbReference type="Gene3D" id="3.30.450.40">
    <property type="match status" value="1"/>
</dbReference>
<feature type="coiled-coil region" evidence="1">
    <location>
        <begin position="194"/>
        <end position="223"/>
    </location>
</feature>
<dbReference type="CDD" id="cd00130">
    <property type="entry name" value="PAS"/>
    <property type="match status" value="1"/>
</dbReference>
<accession>A0ABV4YI80</accession>
<protein>
    <submittedName>
        <fullName evidence="6">Diguanylate cyclase domain-containing protein</fullName>
        <ecNumber evidence="6">2.7.7.65</ecNumber>
    </submittedName>
</protein>
<dbReference type="SUPFAM" id="SSF55785">
    <property type="entry name" value="PYP-like sensor domain (PAS domain)"/>
    <property type="match status" value="2"/>
</dbReference>
<keyword evidence="6" id="KW-0548">Nucleotidyltransferase</keyword>
<reference evidence="6 7" key="1">
    <citation type="submission" date="2024-09" db="EMBL/GenBank/DDBJ databases">
        <title>Floridaenema gen nov. (Aerosakkonemataceae, Aerosakkonematales ord. nov., Cyanobacteria) from benthic tropical and subtropical fresh waters, with the description of four new species.</title>
        <authorList>
            <person name="Moretto J.A."/>
            <person name="Berthold D.E."/>
            <person name="Lefler F.W."/>
            <person name="Huang I.-S."/>
            <person name="Laughinghouse H. IV."/>
        </authorList>
    </citation>
    <scope>NUCLEOTIDE SEQUENCE [LARGE SCALE GENOMIC DNA]</scope>
    <source>
        <strain evidence="6 7">BLCC-F154</strain>
    </source>
</reference>
<dbReference type="GO" id="GO:0052621">
    <property type="term" value="F:diguanylate cyclase activity"/>
    <property type="evidence" value="ECO:0007669"/>
    <property type="project" value="UniProtKB-EC"/>
</dbReference>
<keyword evidence="1" id="KW-0175">Coiled coil</keyword>
<dbReference type="EC" id="2.7.7.65" evidence="6"/>
<dbReference type="InterPro" id="IPR013655">
    <property type="entry name" value="PAS_fold_3"/>
</dbReference>
<keyword evidence="6" id="KW-0808">Transferase</keyword>
<dbReference type="InterPro" id="IPR000160">
    <property type="entry name" value="GGDEF_dom"/>
</dbReference>
<dbReference type="InterPro" id="IPR050469">
    <property type="entry name" value="Diguanylate_Cyclase"/>
</dbReference>
<dbReference type="SMART" id="SM00091">
    <property type="entry name" value="PAS"/>
    <property type="match status" value="2"/>
</dbReference>
<dbReference type="InterPro" id="IPR029787">
    <property type="entry name" value="Nucleotide_cyclase"/>
</dbReference>
<gene>
    <name evidence="6" type="ORF">ACE1B6_25105</name>
</gene>
<evidence type="ECO:0000259" key="5">
    <source>
        <dbReference type="PROSITE" id="PS50887"/>
    </source>
</evidence>
<dbReference type="CDD" id="cd01949">
    <property type="entry name" value="GGDEF"/>
    <property type="match status" value="1"/>
</dbReference>
<dbReference type="PANTHER" id="PTHR45138">
    <property type="entry name" value="REGULATORY COMPONENTS OF SENSORY TRANSDUCTION SYSTEM"/>
    <property type="match status" value="1"/>
</dbReference>
<feature type="domain" description="PAS" evidence="3">
    <location>
        <begin position="241"/>
        <end position="317"/>
    </location>
</feature>
<dbReference type="InterPro" id="IPR001610">
    <property type="entry name" value="PAC"/>
</dbReference>
<dbReference type="Gene3D" id="3.30.70.270">
    <property type="match status" value="1"/>
</dbReference>
<dbReference type="InterPro" id="IPR035965">
    <property type="entry name" value="PAS-like_dom_sf"/>
</dbReference>